<gene>
    <name evidence="3" type="ORF">ABVT43_09470</name>
</gene>
<evidence type="ECO:0000313" key="3">
    <source>
        <dbReference type="EMBL" id="MET1255353.1"/>
    </source>
</evidence>
<feature type="compositionally biased region" description="Polar residues" evidence="1">
    <location>
        <begin position="495"/>
        <end position="507"/>
    </location>
</feature>
<feature type="compositionally biased region" description="Low complexity" evidence="1">
    <location>
        <begin position="483"/>
        <end position="494"/>
    </location>
</feature>
<protein>
    <submittedName>
        <fullName evidence="3">Flagellar hook-length control protein FliK</fullName>
    </submittedName>
</protein>
<accession>A0ABV2BU82</accession>
<sequence length="708" mass="78777">MRIPRVENQASHSKTTLIDKSVAQLLAGFQNRSFEVNKIVLSDSQLIQVALSPLNNKQLAQTSATSNLQLLLPNGLVKYFSEISSGQTKPQVQLAVVNNQLQLKLFTNDSKPNQAISVILFNQAKLSQLKSGEYQITLLSPTRQNDLQATAANLLNSSTQTNSRLNNSPQNSGVQNTTNNTLLQPGLANDAKRSPSNQTTLNINNQPVTTEQIPLKQAINDFLAKTVSSPRPLAYHLNQLTQLESKLLNSLNGKELTSTKIPFIQFNRDSTVEIMSKFSSLSGKSDLLDGLSRLFNLLNQLRNGIDFSRQNKKLNIANRLQSSGHFLESKWASTASIDQPAKQKSFALQQAQPTNAPLNLKSHKENQQPLAKTQLPQTLLQSNKQSEKNLQTTHMSETQQPTENMGKSLKQSTDLKFISLQIKTLLEQLNNITNTHLFKPILADKLFKQLITMPELQLIISALKIDHSGTAEKSLLPAATQGSPSTASAHLSSSNTQQANPSQSIVSQQHQTENLNKLLFRSSELNRLFESLQHFDKSSAKMTSQQIQLLANNQQRILGEMLNEINQTLVKIEHNQLLSLKNESVSLQQFLVDMPIFHKGKIDSFELLFEGEGQHNKKMVKKSWSVTIRFDLAPLGPMFARVTLCGERISTRFFAAKSSTNDLLIDNLDRLKDSFLAAGLEIEELNGNQGIVPETLLDNVESKVDMRI</sequence>
<dbReference type="InterPro" id="IPR038610">
    <property type="entry name" value="FliK-like_C_sf"/>
</dbReference>
<reference evidence="3 4" key="1">
    <citation type="submission" date="2024-06" db="EMBL/GenBank/DDBJ databases">
        <authorList>
            <person name="Li F."/>
        </authorList>
    </citation>
    <scope>NUCLEOTIDE SEQUENCE [LARGE SCALE GENOMIC DNA]</scope>
    <source>
        <strain evidence="3 4">GXAS 311</strain>
    </source>
</reference>
<feature type="region of interest" description="Disordered" evidence="1">
    <location>
        <begin position="159"/>
        <end position="200"/>
    </location>
</feature>
<keyword evidence="4" id="KW-1185">Reference proteome</keyword>
<dbReference type="EMBL" id="JBEVCJ010000009">
    <property type="protein sequence ID" value="MET1255353.1"/>
    <property type="molecule type" value="Genomic_DNA"/>
</dbReference>
<evidence type="ECO:0000259" key="2">
    <source>
        <dbReference type="Pfam" id="PF02120"/>
    </source>
</evidence>
<dbReference type="InterPro" id="IPR021136">
    <property type="entry name" value="Flagellar_hook_control-like_C"/>
</dbReference>
<dbReference type="Proteomes" id="UP001548189">
    <property type="component" value="Unassembled WGS sequence"/>
</dbReference>
<feature type="region of interest" description="Disordered" evidence="1">
    <location>
        <begin position="385"/>
        <end position="408"/>
    </location>
</feature>
<evidence type="ECO:0000313" key="4">
    <source>
        <dbReference type="Proteomes" id="UP001548189"/>
    </source>
</evidence>
<organism evidence="3 4">
    <name type="scientific">Aliikangiella maris</name>
    <dbReference type="NCBI Taxonomy" id="3162458"/>
    <lineage>
        <taxon>Bacteria</taxon>
        <taxon>Pseudomonadati</taxon>
        <taxon>Pseudomonadota</taxon>
        <taxon>Gammaproteobacteria</taxon>
        <taxon>Oceanospirillales</taxon>
        <taxon>Pleioneaceae</taxon>
        <taxon>Aliikangiella</taxon>
    </lineage>
</organism>
<keyword evidence="3" id="KW-0969">Cilium</keyword>
<dbReference type="RefSeq" id="WP_353895938.1">
    <property type="nucleotide sequence ID" value="NZ_JBEVCJ010000009.1"/>
</dbReference>
<feature type="domain" description="Flagellar hook-length control protein-like C-terminal" evidence="2">
    <location>
        <begin position="616"/>
        <end position="689"/>
    </location>
</feature>
<name>A0ABV2BU82_9GAMM</name>
<keyword evidence="3" id="KW-0966">Cell projection</keyword>
<dbReference type="Pfam" id="PF02120">
    <property type="entry name" value="Flg_hook"/>
    <property type="match status" value="1"/>
</dbReference>
<feature type="compositionally biased region" description="Polar residues" evidence="1">
    <location>
        <begin position="367"/>
        <end position="378"/>
    </location>
</feature>
<evidence type="ECO:0000256" key="1">
    <source>
        <dbReference type="SAM" id="MobiDB-lite"/>
    </source>
</evidence>
<proteinExistence type="predicted"/>
<comment type="caution">
    <text evidence="3">The sequence shown here is derived from an EMBL/GenBank/DDBJ whole genome shotgun (WGS) entry which is preliminary data.</text>
</comment>
<dbReference type="Gene3D" id="3.30.750.140">
    <property type="match status" value="1"/>
</dbReference>
<feature type="region of interest" description="Disordered" evidence="1">
    <location>
        <begin position="359"/>
        <end position="378"/>
    </location>
</feature>
<feature type="compositionally biased region" description="Polar residues" evidence="1">
    <location>
        <begin position="159"/>
        <end position="183"/>
    </location>
</feature>
<keyword evidence="3" id="KW-0282">Flagellum</keyword>
<feature type="region of interest" description="Disordered" evidence="1">
    <location>
        <begin position="476"/>
        <end position="507"/>
    </location>
</feature>